<dbReference type="Proteomes" id="UP000077628">
    <property type="component" value="Unassembled WGS sequence"/>
</dbReference>
<dbReference type="InterPro" id="IPR050597">
    <property type="entry name" value="Cytochrome_c_Oxidase_Subunit"/>
</dbReference>
<dbReference type="InterPro" id="IPR024167">
    <property type="entry name" value="Cytochrome_c4-like"/>
</dbReference>
<comment type="subcellular location">
    <subcellularLocation>
        <location evidence="1">Periplasm</location>
    </subcellularLocation>
</comment>
<comment type="caution">
    <text evidence="11">The sequence shown here is derived from an EMBL/GenBank/DDBJ whole genome shotgun (WGS) entry which is preliminary data.</text>
</comment>
<dbReference type="GO" id="GO:0005506">
    <property type="term" value="F:iron ion binding"/>
    <property type="evidence" value="ECO:0007669"/>
    <property type="project" value="InterPro"/>
</dbReference>
<keyword evidence="4 9" id="KW-0479">Metal-binding</keyword>
<protein>
    <submittedName>
        <fullName evidence="11">Cytochrome C</fullName>
    </submittedName>
</protein>
<evidence type="ECO:0000256" key="1">
    <source>
        <dbReference type="ARBA" id="ARBA00004418"/>
    </source>
</evidence>
<dbReference type="EMBL" id="LUUK01000101">
    <property type="protein sequence ID" value="OAI21326.1"/>
    <property type="molecule type" value="Genomic_DNA"/>
</dbReference>
<feature type="binding site" description="covalent" evidence="8">
    <location>
        <position position="128"/>
    </location>
    <ligand>
        <name>heme c</name>
        <dbReference type="ChEBI" id="CHEBI:61717"/>
        <label>2</label>
    </ligand>
</feature>
<dbReference type="GO" id="GO:0042597">
    <property type="term" value="C:periplasmic space"/>
    <property type="evidence" value="ECO:0007669"/>
    <property type="project" value="UniProtKB-SubCell"/>
</dbReference>
<evidence type="ECO:0000256" key="5">
    <source>
        <dbReference type="ARBA" id="ARBA00022764"/>
    </source>
</evidence>
<evidence type="ECO:0000256" key="7">
    <source>
        <dbReference type="ARBA" id="ARBA00023004"/>
    </source>
</evidence>
<dbReference type="PROSITE" id="PS51007">
    <property type="entry name" value="CYTC"/>
    <property type="match status" value="2"/>
</dbReference>
<dbReference type="Gene3D" id="1.10.760.10">
    <property type="entry name" value="Cytochrome c-like domain"/>
    <property type="match status" value="2"/>
</dbReference>
<feature type="domain" description="Cytochrome c" evidence="10">
    <location>
        <begin position="16"/>
        <end position="96"/>
    </location>
</feature>
<dbReference type="AlphaFoldDB" id="A0A177NTE8"/>
<evidence type="ECO:0000256" key="6">
    <source>
        <dbReference type="ARBA" id="ARBA00022982"/>
    </source>
</evidence>
<dbReference type="Pfam" id="PF00034">
    <property type="entry name" value="Cytochrom_C"/>
    <property type="match status" value="1"/>
</dbReference>
<organism evidence="11 12">
    <name type="scientific">Methylomonas koyamae</name>
    <dbReference type="NCBI Taxonomy" id="702114"/>
    <lineage>
        <taxon>Bacteria</taxon>
        <taxon>Pseudomonadati</taxon>
        <taxon>Pseudomonadota</taxon>
        <taxon>Gammaproteobacteria</taxon>
        <taxon>Methylococcales</taxon>
        <taxon>Methylococcaceae</taxon>
        <taxon>Methylomonas</taxon>
    </lineage>
</organism>
<evidence type="ECO:0000256" key="4">
    <source>
        <dbReference type="ARBA" id="ARBA00022723"/>
    </source>
</evidence>
<feature type="binding site" description="axial binding residue" evidence="9">
    <location>
        <position position="34"/>
    </location>
    <ligand>
        <name>heme c</name>
        <dbReference type="ChEBI" id="CHEBI:61717"/>
        <label>1</label>
    </ligand>
    <ligandPart>
        <name>Fe</name>
        <dbReference type="ChEBI" id="CHEBI:18248"/>
    </ligandPart>
</feature>
<keyword evidence="3 8" id="KW-0349">Heme</keyword>
<feature type="binding site" description="axial binding residue" evidence="9">
    <location>
        <position position="174"/>
    </location>
    <ligand>
        <name>heme c</name>
        <dbReference type="ChEBI" id="CHEBI:61717"/>
        <label>2</label>
    </ligand>
    <ligandPart>
        <name>Fe</name>
        <dbReference type="ChEBI" id="CHEBI:18248"/>
    </ligandPart>
</feature>
<feature type="binding site" description="covalent" evidence="8">
    <location>
        <position position="125"/>
    </location>
    <ligand>
        <name>heme c</name>
        <dbReference type="ChEBI" id="CHEBI:61717"/>
        <label>2</label>
    </ligand>
</feature>
<evidence type="ECO:0000256" key="3">
    <source>
        <dbReference type="ARBA" id="ARBA00022617"/>
    </source>
</evidence>
<comment type="PTM">
    <text evidence="8">Binds 2 heme c groups covalently per subunit.</text>
</comment>
<dbReference type="InterPro" id="IPR036909">
    <property type="entry name" value="Cyt_c-like_dom_sf"/>
</dbReference>
<dbReference type="STRING" id="702114.A1355_23355"/>
<dbReference type="OrthoDB" id="9796421at2"/>
<keyword evidence="5" id="KW-0574">Periplasm</keyword>
<accession>A0A177NTE8</accession>
<evidence type="ECO:0000259" key="10">
    <source>
        <dbReference type="PROSITE" id="PS51007"/>
    </source>
</evidence>
<name>A0A177NTE8_9GAMM</name>
<feature type="binding site" description="axial binding residue" evidence="9">
    <location>
        <position position="73"/>
    </location>
    <ligand>
        <name>heme c</name>
        <dbReference type="ChEBI" id="CHEBI:61717"/>
        <label>1</label>
    </ligand>
    <ligandPart>
        <name>Fe</name>
        <dbReference type="ChEBI" id="CHEBI:18248"/>
    </ligandPart>
</feature>
<evidence type="ECO:0000256" key="2">
    <source>
        <dbReference type="ARBA" id="ARBA00022448"/>
    </source>
</evidence>
<dbReference type="GO" id="GO:0009055">
    <property type="term" value="F:electron transfer activity"/>
    <property type="evidence" value="ECO:0007669"/>
    <property type="project" value="InterPro"/>
</dbReference>
<keyword evidence="12" id="KW-1185">Reference proteome</keyword>
<dbReference type="InterPro" id="IPR009056">
    <property type="entry name" value="Cyt_c-like_dom"/>
</dbReference>
<dbReference type="GO" id="GO:0020037">
    <property type="term" value="F:heme binding"/>
    <property type="evidence" value="ECO:0007669"/>
    <property type="project" value="InterPro"/>
</dbReference>
<dbReference type="SUPFAM" id="SSF46626">
    <property type="entry name" value="Cytochrome c"/>
    <property type="match status" value="2"/>
</dbReference>
<evidence type="ECO:0000313" key="11">
    <source>
        <dbReference type="EMBL" id="OAI21326.1"/>
    </source>
</evidence>
<feature type="binding site" description="axial binding residue" evidence="9">
    <location>
        <position position="129"/>
    </location>
    <ligand>
        <name>heme c</name>
        <dbReference type="ChEBI" id="CHEBI:61717"/>
        <label>2</label>
    </ligand>
    <ligandPart>
        <name>Fe</name>
        <dbReference type="ChEBI" id="CHEBI:18248"/>
    </ligandPart>
</feature>
<dbReference type="PIRSF" id="PIRSF000005">
    <property type="entry name" value="Cytochrome_c4"/>
    <property type="match status" value="1"/>
</dbReference>
<feature type="binding site" description="covalent" evidence="8">
    <location>
        <position position="30"/>
    </location>
    <ligand>
        <name>heme c</name>
        <dbReference type="ChEBI" id="CHEBI:61717"/>
        <label>1</label>
    </ligand>
</feature>
<evidence type="ECO:0000256" key="8">
    <source>
        <dbReference type="PIRSR" id="PIRSR000005-1"/>
    </source>
</evidence>
<proteinExistence type="predicted"/>
<keyword evidence="6" id="KW-0249">Electron transport</keyword>
<evidence type="ECO:0000256" key="9">
    <source>
        <dbReference type="PIRSR" id="PIRSR000005-2"/>
    </source>
</evidence>
<evidence type="ECO:0000313" key="12">
    <source>
        <dbReference type="Proteomes" id="UP000077628"/>
    </source>
</evidence>
<dbReference type="PANTHER" id="PTHR33751">
    <property type="entry name" value="CBB3-TYPE CYTOCHROME C OXIDASE SUBUNIT FIXP"/>
    <property type="match status" value="1"/>
</dbReference>
<feature type="domain" description="Cytochrome c" evidence="10">
    <location>
        <begin position="111"/>
        <end position="196"/>
    </location>
</feature>
<keyword evidence="7 9" id="KW-0408">Iron</keyword>
<reference evidence="12" key="1">
    <citation type="submission" date="2016-03" db="EMBL/GenBank/DDBJ databases">
        <authorList>
            <person name="Heylen K."/>
            <person name="De Vos P."/>
            <person name="Vekeman B."/>
        </authorList>
    </citation>
    <scope>NUCLEOTIDE SEQUENCE [LARGE SCALE GENOMIC DNA]</scope>
    <source>
        <strain evidence="12">R-45383</strain>
    </source>
</reference>
<gene>
    <name evidence="11" type="ORF">A1355_23355</name>
</gene>
<sequence length="196" mass="20792">MVLLTAAPQASAERAGDPAIGRLTSETERCQECHGSEGISVADKIPNHAGQPADYLVKQLRDFQSGARQHETMTVMAADLAPADIVDIAAYFSGRPAPAGTLNGERSAVKILVEQGDDSRKVPACFSCHGPAGKGRVADGIAYPLLGGQRLIYLRSQLRNWKSGDRRNSPNGVMNRIAGALSYDEIDGLAAYLAAM</sequence>
<feature type="binding site" description="covalent" evidence="8">
    <location>
        <position position="33"/>
    </location>
    <ligand>
        <name>heme c</name>
        <dbReference type="ChEBI" id="CHEBI:61717"/>
        <label>1</label>
    </ligand>
</feature>
<keyword evidence="2" id="KW-0813">Transport</keyword>
<dbReference type="PANTHER" id="PTHR33751:SF9">
    <property type="entry name" value="CYTOCHROME C4"/>
    <property type="match status" value="1"/>
</dbReference>